<dbReference type="Proteomes" id="UP001195483">
    <property type="component" value="Unassembled WGS sequence"/>
</dbReference>
<evidence type="ECO:0000259" key="12">
    <source>
        <dbReference type="PROSITE" id="PS50929"/>
    </source>
</evidence>
<evidence type="ECO:0000256" key="4">
    <source>
        <dbReference type="ARBA" id="ARBA00022692"/>
    </source>
</evidence>
<evidence type="ECO:0000259" key="11">
    <source>
        <dbReference type="PROSITE" id="PS50893"/>
    </source>
</evidence>
<organism evidence="13 14">
    <name type="scientific">Potamilus streckersoni</name>
    <dbReference type="NCBI Taxonomy" id="2493646"/>
    <lineage>
        <taxon>Eukaryota</taxon>
        <taxon>Metazoa</taxon>
        <taxon>Spiralia</taxon>
        <taxon>Lophotrochozoa</taxon>
        <taxon>Mollusca</taxon>
        <taxon>Bivalvia</taxon>
        <taxon>Autobranchia</taxon>
        <taxon>Heteroconchia</taxon>
        <taxon>Palaeoheterodonta</taxon>
        <taxon>Unionida</taxon>
        <taxon>Unionoidea</taxon>
        <taxon>Unionidae</taxon>
        <taxon>Ambleminae</taxon>
        <taxon>Lampsilini</taxon>
        <taxon>Potamilus</taxon>
    </lineage>
</organism>
<dbReference type="PANTHER" id="PTHR24223:SF443">
    <property type="entry name" value="MULTIDRUG-RESISTANCE LIKE PROTEIN 1, ISOFORM I"/>
    <property type="match status" value="1"/>
</dbReference>
<dbReference type="PANTHER" id="PTHR24223">
    <property type="entry name" value="ATP-BINDING CASSETTE SUB-FAMILY C"/>
    <property type="match status" value="1"/>
</dbReference>
<evidence type="ECO:0000256" key="9">
    <source>
        <dbReference type="ARBA" id="ARBA00023136"/>
    </source>
</evidence>
<name>A0AAE0RN85_9BIVA</name>
<dbReference type="GO" id="GO:0005774">
    <property type="term" value="C:vacuolar membrane"/>
    <property type="evidence" value="ECO:0007669"/>
    <property type="project" value="UniProtKB-SubCell"/>
</dbReference>
<comment type="subcellular location">
    <subcellularLocation>
        <location evidence="1">Vacuole membrane</location>
        <topology evidence="1">Multi-pass membrane protein</topology>
    </subcellularLocation>
</comment>
<dbReference type="FunFam" id="1.20.1560.10:FF:000020">
    <property type="entry name" value="ABC metal ion transporter"/>
    <property type="match status" value="1"/>
</dbReference>
<keyword evidence="4 10" id="KW-0812">Transmembrane</keyword>
<keyword evidence="6" id="KW-0547">Nucleotide-binding</keyword>
<evidence type="ECO:0000256" key="10">
    <source>
        <dbReference type="SAM" id="Phobius"/>
    </source>
</evidence>
<dbReference type="PROSITE" id="PS00211">
    <property type="entry name" value="ABC_TRANSPORTER_1"/>
    <property type="match status" value="1"/>
</dbReference>
<evidence type="ECO:0000256" key="1">
    <source>
        <dbReference type="ARBA" id="ARBA00004128"/>
    </source>
</evidence>
<feature type="transmembrane region" description="Helical" evidence="10">
    <location>
        <begin position="126"/>
        <end position="143"/>
    </location>
</feature>
<dbReference type="PROSITE" id="PS50893">
    <property type="entry name" value="ABC_TRANSPORTER_2"/>
    <property type="match status" value="1"/>
</dbReference>
<dbReference type="InterPro" id="IPR017871">
    <property type="entry name" value="ABC_transporter-like_CS"/>
</dbReference>
<evidence type="ECO:0000313" key="14">
    <source>
        <dbReference type="Proteomes" id="UP001195483"/>
    </source>
</evidence>
<keyword evidence="2" id="KW-0813">Transport</keyword>
<gene>
    <name evidence="13" type="ORF">CHS0354_011254</name>
</gene>
<dbReference type="AlphaFoldDB" id="A0AAE0RN85"/>
<sequence length="671" mass="75660">MASSIKLTNGYINCSHPAHTPEFYLERCELTHSLCGLFRCDNKEPSNSCTPAKHTQRRYLWRVTSADRMIKPSLFKVLFKVYGFEMLTSFGCKLIYDLLQLLNPFILGALIAFVENKDSEYTWKGFVYACSFFLVAAVQAVLYQQSVHISTTCGMRIKSALIAAIYKKALVLKNEVFKETTAGEIMNFISVDCERVQVITNDLHKLWSAPMLMILAMGLLYNTLGSSVISGLGVLLLLIPINGITAIKQRQFQTRQMAFKDSRIKLMNEILYGIKVVKLHSWESFFHKKVLETRNQELINLRNAAYVNAFSLFFWTVAPYLAMLVTFATYIFASESNHLTAQKAFISLSYFNMLSTPISGLPKLIAALIQNGERRFNTEKAHISVKRTEQFLLLNELHSQNVISVHDAEHAIIVDDGSFKWDKKSDYYLEKIQMKIPKGKLVAIVGHVGSGKSSFISALLGDMERLTGQIIINGSIAYVPQQAWIQNATLRDNIIFNKAMDKTKYQLVLDACTLTPDLAMLPARDKTEVGERGINMSGGQRQRVSLARAVYNNADIYLLDDPLSAVDTIVGKRIFNEVIGNKGLLGHKTRLFVTHDVHWLPLVDIIIVFAEGKVKQIGSYEDLLINGGEFVHFLKSNLTDEDDEVEDSEIKETKKKILERVVSLIPAALDH</sequence>
<dbReference type="InterPro" id="IPR003593">
    <property type="entry name" value="AAA+_ATPase"/>
</dbReference>
<dbReference type="Pfam" id="PF00005">
    <property type="entry name" value="ABC_tran"/>
    <property type="match status" value="1"/>
</dbReference>
<dbReference type="Gene3D" id="3.40.50.300">
    <property type="entry name" value="P-loop containing nucleotide triphosphate hydrolases"/>
    <property type="match status" value="1"/>
</dbReference>
<feature type="transmembrane region" description="Helical" evidence="10">
    <location>
        <begin position="228"/>
        <end position="247"/>
    </location>
</feature>
<dbReference type="InterPro" id="IPR003439">
    <property type="entry name" value="ABC_transporter-like_ATP-bd"/>
</dbReference>
<evidence type="ECO:0000313" key="13">
    <source>
        <dbReference type="EMBL" id="KAK3576577.1"/>
    </source>
</evidence>
<feature type="transmembrane region" description="Helical" evidence="10">
    <location>
        <begin position="312"/>
        <end position="333"/>
    </location>
</feature>
<keyword evidence="9 10" id="KW-0472">Membrane</keyword>
<protein>
    <submittedName>
        <fullName evidence="13">Uncharacterized protein</fullName>
    </submittedName>
</protein>
<reference evidence="13" key="3">
    <citation type="submission" date="2023-05" db="EMBL/GenBank/DDBJ databases">
        <authorList>
            <person name="Smith C.H."/>
        </authorList>
    </citation>
    <scope>NUCLEOTIDE SEQUENCE</scope>
    <source>
        <strain evidence="13">CHS0354</strain>
        <tissue evidence="13">Mantle</tissue>
    </source>
</reference>
<feature type="transmembrane region" description="Helical" evidence="10">
    <location>
        <begin position="94"/>
        <end position="114"/>
    </location>
</feature>
<dbReference type="GO" id="GO:0016887">
    <property type="term" value="F:ATP hydrolysis activity"/>
    <property type="evidence" value="ECO:0007669"/>
    <property type="project" value="InterPro"/>
</dbReference>
<keyword evidence="14" id="KW-1185">Reference proteome</keyword>
<dbReference type="EMBL" id="JAEAOA010000697">
    <property type="protein sequence ID" value="KAK3576577.1"/>
    <property type="molecule type" value="Genomic_DNA"/>
</dbReference>
<dbReference type="InterPro" id="IPR027417">
    <property type="entry name" value="P-loop_NTPase"/>
</dbReference>
<dbReference type="SMART" id="SM00382">
    <property type="entry name" value="AAA"/>
    <property type="match status" value="1"/>
</dbReference>
<evidence type="ECO:0000256" key="2">
    <source>
        <dbReference type="ARBA" id="ARBA00022448"/>
    </source>
</evidence>
<feature type="domain" description="ABC transporter" evidence="11">
    <location>
        <begin position="412"/>
        <end position="636"/>
    </location>
</feature>
<keyword evidence="5" id="KW-0677">Repeat</keyword>
<dbReference type="GO" id="GO:0140359">
    <property type="term" value="F:ABC-type transporter activity"/>
    <property type="evidence" value="ECO:0007669"/>
    <property type="project" value="InterPro"/>
</dbReference>
<evidence type="ECO:0000256" key="6">
    <source>
        <dbReference type="ARBA" id="ARBA00022741"/>
    </source>
</evidence>
<reference evidence="13" key="1">
    <citation type="journal article" date="2021" name="Genome Biol. Evol.">
        <title>A High-Quality Reference Genome for a Parasitic Bivalve with Doubly Uniparental Inheritance (Bivalvia: Unionida).</title>
        <authorList>
            <person name="Smith C.H."/>
        </authorList>
    </citation>
    <scope>NUCLEOTIDE SEQUENCE</scope>
    <source>
        <strain evidence="13">CHS0354</strain>
    </source>
</reference>
<comment type="caution">
    <text evidence="13">The sequence shown here is derived from an EMBL/GenBank/DDBJ whole genome shotgun (WGS) entry which is preliminary data.</text>
</comment>
<dbReference type="InterPro" id="IPR036640">
    <property type="entry name" value="ABC1_TM_sf"/>
</dbReference>
<dbReference type="Pfam" id="PF00664">
    <property type="entry name" value="ABC_membrane"/>
    <property type="match status" value="1"/>
</dbReference>
<reference evidence="13" key="2">
    <citation type="journal article" date="2021" name="Genome Biol. Evol.">
        <title>Developing a high-quality reference genome for a parasitic bivalve with doubly uniparental inheritance (Bivalvia: Unionida).</title>
        <authorList>
            <person name="Smith C.H."/>
        </authorList>
    </citation>
    <scope>NUCLEOTIDE SEQUENCE</scope>
    <source>
        <strain evidence="13">CHS0354</strain>
        <tissue evidence="13">Mantle</tissue>
    </source>
</reference>
<dbReference type="SUPFAM" id="SSF90123">
    <property type="entry name" value="ABC transporter transmembrane region"/>
    <property type="match status" value="1"/>
</dbReference>
<feature type="domain" description="ABC transmembrane type-1" evidence="12">
    <location>
        <begin position="87"/>
        <end position="370"/>
    </location>
</feature>
<evidence type="ECO:0000256" key="3">
    <source>
        <dbReference type="ARBA" id="ARBA00022554"/>
    </source>
</evidence>
<keyword evidence="8 10" id="KW-1133">Transmembrane helix</keyword>
<dbReference type="GO" id="GO:0005524">
    <property type="term" value="F:ATP binding"/>
    <property type="evidence" value="ECO:0007669"/>
    <property type="project" value="UniProtKB-KW"/>
</dbReference>
<dbReference type="PROSITE" id="PS50929">
    <property type="entry name" value="ABC_TM1F"/>
    <property type="match status" value="1"/>
</dbReference>
<feature type="non-terminal residue" evidence="13">
    <location>
        <position position="1"/>
    </location>
</feature>
<dbReference type="FunFam" id="3.40.50.300:FF:000997">
    <property type="entry name" value="Multidrug resistance-associated protein 1"/>
    <property type="match status" value="1"/>
</dbReference>
<keyword evidence="3" id="KW-0926">Vacuole</keyword>
<dbReference type="CDD" id="cd03250">
    <property type="entry name" value="ABCC_MRP_domain1"/>
    <property type="match status" value="1"/>
</dbReference>
<dbReference type="SUPFAM" id="SSF52540">
    <property type="entry name" value="P-loop containing nucleoside triphosphate hydrolases"/>
    <property type="match status" value="1"/>
</dbReference>
<keyword evidence="7" id="KW-0067">ATP-binding</keyword>
<evidence type="ECO:0000256" key="7">
    <source>
        <dbReference type="ARBA" id="ARBA00022840"/>
    </source>
</evidence>
<dbReference type="GO" id="GO:0000323">
    <property type="term" value="C:lytic vacuole"/>
    <property type="evidence" value="ECO:0007669"/>
    <property type="project" value="UniProtKB-ARBA"/>
</dbReference>
<dbReference type="InterPro" id="IPR050173">
    <property type="entry name" value="ABC_transporter_C-like"/>
</dbReference>
<evidence type="ECO:0000256" key="5">
    <source>
        <dbReference type="ARBA" id="ARBA00022737"/>
    </source>
</evidence>
<evidence type="ECO:0000256" key="8">
    <source>
        <dbReference type="ARBA" id="ARBA00022989"/>
    </source>
</evidence>
<proteinExistence type="predicted"/>
<accession>A0AAE0RN85</accession>
<dbReference type="CDD" id="cd18595">
    <property type="entry name" value="ABC_6TM_MRP1_2_3_6_D1_like"/>
    <property type="match status" value="1"/>
</dbReference>
<dbReference type="Gene3D" id="1.20.1560.10">
    <property type="entry name" value="ABC transporter type 1, transmembrane domain"/>
    <property type="match status" value="1"/>
</dbReference>
<dbReference type="InterPro" id="IPR011527">
    <property type="entry name" value="ABC1_TM_dom"/>
</dbReference>